<dbReference type="EMBL" id="JBEHCU010008217">
    <property type="protein sequence ID" value="KAL1386737.1"/>
    <property type="molecule type" value="Genomic_DNA"/>
</dbReference>
<gene>
    <name evidence="2" type="ORF">pipiens_012840</name>
</gene>
<dbReference type="AlphaFoldDB" id="A0ABD1D3K7"/>
<comment type="caution">
    <text evidence="2">The sequence shown here is derived from an EMBL/GenBank/DDBJ whole genome shotgun (WGS) entry which is preliminary data.</text>
</comment>
<name>A0ABD1D3K7_CULPP</name>
<accession>A0ABD1D3K7</accession>
<feature type="region of interest" description="Disordered" evidence="1">
    <location>
        <begin position="1"/>
        <end position="34"/>
    </location>
</feature>
<evidence type="ECO:0000256" key="1">
    <source>
        <dbReference type="SAM" id="MobiDB-lite"/>
    </source>
</evidence>
<feature type="non-terminal residue" evidence="2">
    <location>
        <position position="57"/>
    </location>
</feature>
<sequence length="57" mass="6267">MAKKKKSAPAPLVVPTTSYASQNGHGGAKKAHKTRDSDCCSINFVKYVLHIFNIIFF</sequence>
<keyword evidence="3" id="KW-1185">Reference proteome</keyword>
<evidence type="ECO:0000313" key="3">
    <source>
        <dbReference type="Proteomes" id="UP001562425"/>
    </source>
</evidence>
<evidence type="ECO:0000313" key="2">
    <source>
        <dbReference type="EMBL" id="KAL1386737.1"/>
    </source>
</evidence>
<protein>
    <submittedName>
        <fullName evidence="2">Uncharacterized protein</fullName>
    </submittedName>
</protein>
<proteinExistence type="predicted"/>
<reference evidence="2 3" key="1">
    <citation type="submission" date="2024-05" db="EMBL/GenBank/DDBJ databases">
        <title>Culex pipiens pipiens assembly and annotation.</title>
        <authorList>
            <person name="Alout H."/>
            <person name="Durand T."/>
        </authorList>
    </citation>
    <scope>NUCLEOTIDE SEQUENCE [LARGE SCALE GENOMIC DNA]</scope>
    <source>
        <strain evidence="2">HA-2024</strain>
        <tissue evidence="2">Whole body</tissue>
    </source>
</reference>
<dbReference type="Proteomes" id="UP001562425">
    <property type="component" value="Unassembled WGS sequence"/>
</dbReference>
<organism evidence="2 3">
    <name type="scientific">Culex pipiens pipiens</name>
    <name type="common">Northern house mosquito</name>
    <dbReference type="NCBI Taxonomy" id="38569"/>
    <lineage>
        <taxon>Eukaryota</taxon>
        <taxon>Metazoa</taxon>
        <taxon>Ecdysozoa</taxon>
        <taxon>Arthropoda</taxon>
        <taxon>Hexapoda</taxon>
        <taxon>Insecta</taxon>
        <taxon>Pterygota</taxon>
        <taxon>Neoptera</taxon>
        <taxon>Endopterygota</taxon>
        <taxon>Diptera</taxon>
        <taxon>Nematocera</taxon>
        <taxon>Culicoidea</taxon>
        <taxon>Culicidae</taxon>
        <taxon>Culicinae</taxon>
        <taxon>Culicini</taxon>
        <taxon>Culex</taxon>
        <taxon>Culex</taxon>
    </lineage>
</organism>